<reference evidence="2" key="2">
    <citation type="submission" date="2019-02" db="EMBL/GenBank/DDBJ databases">
        <title>Opniocepnalus argus Var Kimnra genome.</title>
        <authorList>
            <person name="Zhou C."/>
            <person name="Xiao S."/>
        </authorList>
    </citation>
    <scope>NUCLEOTIDE SEQUENCE [LARGE SCALE GENOMIC DNA]</scope>
</reference>
<evidence type="ECO:0000313" key="2">
    <source>
        <dbReference type="Proteomes" id="UP000503349"/>
    </source>
</evidence>
<name>A0A6G1P8R1_CHAAH</name>
<reference evidence="1 2" key="1">
    <citation type="submission" date="2019-02" db="EMBL/GenBank/DDBJ databases">
        <title>Opniocepnalus argus genome.</title>
        <authorList>
            <person name="Zhou C."/>
            <person name="Xiao S."/>
        </authorList>
    </citation>
    <scope>NUCLEOTIDE SEQUENCE [LARGE SCALE GENOMIC DNA]</scope>
    <source>
        <strain evidence="1">OARG1902GOOAL</strain>
        <tissue evidence="1">Muscle</tissue>
    </source>
</reference>
<protein>
    <submittedName>
        <fullName evidence="1">Uncharacterized protein</fullName>
    </submittedName>
</protein>
<accession>A0A6G1P8R1</accession>
<dbReference type="AlphaFoldDB" id="A0A6G1P8R1"/>
<gene>
    <name evidence="1" type="ORF">EXN66_Car002110</name>
</gene>
<sequence>MAPVKELMCCLIPVVRLNIRGRSHCTWLRCPIRPRHMESRTPASHMHRDVAVNCPV</sequence>
<evidence type="ECO:0000313" key="1">
    <source>
        <dbReference type="EMBL" id="KAF3686438.1"/>
    </source>
</evidence>
<dbReference type="EMBL" id="CM015713">
    <property type="protein sequence ID" value="KAF3686438.1"/>
    <property type="molecule type" value="Genomic_DNA"/>
</dbReference>
<keyword evidence="2" id="KW-1185">Reference proteome</keyword>
<proteinExistence type="predicted"/>
<organism evidence="1 2">
    <name type="scientific">Channa argus</name>
    <name type="common">Northern snakehead</name>
    <name type="synonym">Ophicephalus argus</name>
    <dbReference type="NCBI Taxonomy" id="215402"/>
    <lineage>
        <taxon>Eukaryota</taxon>
        <taxon>Metazoa</taxon>
        <taxon>Chordata</taxon>
        <taxon>Craniata</taxon>
        <taxon>Vertebrata</taxon>
        <taxon>Euteleostomi</taxon>
        <taxon>Actinopterygii</taxon>
        <taxon>Neopterygii</taxon>
        <taxon>Teleostei</taxon>
        <taxon>Neoteleostei</taxon>
        <taxon>Acanthomorphata</taxon>
        <taxon>Anabantaria</taxon>
        <taxon>Anabantiformes</taxon>
        <taxon>Channoidei</taxon>
        <taxon>Channidae</taxon>
        <taxon>Channa</taxon>
    </lineage>
</organism>
<dbReference type="Proteomes" id="UP000503349">
    <property type="component" value="Chromosome 2"/>
</dbReference>